<dbReference type="InterPro" id="IPR002491">
    <property type="entry name" value="ABC_transptr_periplasmic_BD"/>
</dbReference>
<keyword evidence="9" id="KW-1185">Reference proteome</keyword>
<accession>A0ABT6THZ4</accession>
<comment type="caution">
    <text evidence="8">The sequence shown here is derived from an EMBL/GenBank/DDBJ whole genome shotgun (WGS) entry which is preliminary data.</text>
</comment>
<keyword evidence="3" id="KW-0813">Transport</keyword>
<dbReference type="PROSITE" id="PS50983">
    <property type="entry name" value="FE_B12_PBP"/>
    <property type="match status" value="1"/>
</dbReference>
<evidence type="ECO:0000256" key="6">
    <source>
        <dbReference type="SAM" id="SignalP"/>
    </source>
</evidence>
<evidence type="ECO:0000256" key="2">
    <source>
        <dbReference type="ARBA" id="ARBA00008814"/>
    </source>
</evidence>
<name>A0ABT6THZ4_9BACL</name>
<evidence type="ECO:0000313" key="9">
    <source>
        <dbReference type="Proteomes" id="UP001161691"/>
    </source>
</evidence>
<evidence type="ECO:0000256" key="4">
    <source>
        <dbReference type="ARBA" id="ARBA00022729"/>
    </source>
</evidence>
<evidence type="ECO:0000256" key="1">
    <source>
        <dbReference type="ARBA" id="ARBA00004196"/>
    </source>
</evidence>
<reference evidence="8" key="1">
    <citation type="submission" date="2023-04" db="EMBL/GenBank/DDBJ databases">
        <title>Comparative genomic analysis of Cohnella hashimotonis sp. nov., isolated from the International Space Station.</title>
        <authorList>
            <person name="Venkateswaran K."/>
            <person name="Simpson A."/>
        </authorList>
    </citation>
    <scope>NUCLEOTIDE SEQUENCE</scope>
    <source>
        <strain evidence="8">F6_2S_P_1</strain>
    </source>
</reference>
<organism evidence="8 9">
    <name type="scientific">Cohnella hashimotonis</name>
    <dbReference type="NCBI Taxonomy" id="2826895"/>
    <lineage>
        <taxon>Bacteria</taxon>
        <taxon>Bacillati</taxon>
        <taxon>Bacillota</taxon>
        <taxon>Bacilli</taxon>
        <taxon>Bacillales</taxon>
        <taxon>Paenibacillaceae</taxon>
        <taxon>Cohnella</taxon>
    </lineage>
</organism>
<feature type="signal peptide" evidence="6">
    <location>
        <begin position="1"/>
        <end position="22"/>
    </location>
</feature>
<dbReference type="PANTHER" id="PTHR30532:SF26">
    <property type="entry name" value="IRON(3+)-HYDROXAMATE-BINDING PROTEIN FHUD"/>
    <property type="match status" value="1"/>
</dbReference>
<feature type="chain" id="PRO_5045958512" evidence="6">
    <location>
        <begin position="23"/>
        <end position="343"/>
    </location>
</feature>
<evidence type="ECO:0000256" key="3">
    <source>
        <dbReference type="ARBA" id="ARBA00022448"/>
    </source>
</evidence>
<feature type="domain" description="Fe/B12 periplasmic-binding" evidence="7">
    <location>
        <begin position="85"/>
        <end position="343"/>
    </location>
</feature>
<gene>
    <name evidence="8" type="ORF">KB449_15705</name>
</gene>
<comment type="subcellular location">
    <subcellularLocation>
        <location evidence="1">Cell envelope</location>
    </subcellularLocation>
</comment>
<evidence type="ECO:0000256" key="5">
    <source>
        <dbReference type="SAM" id="MobiDB-lite"/>
    </source>
</evidence>
<dbReference type="EMBL" id="JAGRPV010000001">
    <property type="protein sequence ID" value="MDI4646425.1"/>
    <property type="molecule type" value="Genomic_DNA"/>
</dbReference>
<dbReference type="Proteomes" id="UP001161691">
    <property type="component" value="Unassembled WGS sequence"/>
</dbReference>
<dbReference type="InterPro" id="IPR051313">
    <property type="entry name" value="Bact_iron-sidero_bind"/>
</dbReference>
<proteinExistence type="inferred from homology"/>
<dbReference type="SUPFAM" id="SSF53807">
    <property type="entry name" value="Helical backbone' metal receptor"/>
    <property type="match status" value="1"/>
</dbReference>
<dbReference type="PANTHER" id="PTHR30532">
    <property type="entry name" value="IRON III DICITRATE-BINDING PERIPLASMIC PROTEIN"/>
    <property type="match status" value="1"/>
</dbReference>
<keyword evidence="4 6" id="KW-0732">Signal</keyword>
<sequence length="343" mass="35570">MKSKKWTVALLGIGLMLGSALTACGNNGGNAKAGASGASSAAASPSASDSPSAAASTAAASPSAAAATRTYTDAVGRQVEIPVKPEKLVAHYFASEMVALGQPMIGTNYANAKQSLSEAQLSAIEDVGGADLVPNAEKLVALAPDLIVVPDFVEKGDLEQLAKIAPTVAIAYGTDEFARLRTLGDLVGRADAADAWIAAYEDKAAHTRDKLKGAIAEGETATAFILYGDKKLYVYGPARVGVALYDSLGFVMPESVGDLFAGGAELWKEISIEKLPDYAGDRILLVQSPGSEDTLQALKDSPVWNTLPAVKSGHAYVVPARWGLNDPLTLDWQLDEAAKLLAP</sequence>
<dbReference type="PROSITE" id="PS51257">
    <property type="entry name" value="PROKAR_LIPOPROTEIN"/>
    <property type="match status" value="1"/>
</dbReference>
<comment type="similarity">
    <text evidence="2">Belongs to the bacterial solute-binding protein 8 family.</text>
</comment>
<protein>
    <submittedName>
        <fullName evidence="8">ABC transporter substrate-binding protein</fullName>
    </submittedName>
</protein>
<feature type="region of interest" description="Disordered" evidence="5">
    <location>
        <begin position="34"/>
        <end position="55"/>
    </location>
</feature>
<dbReference type="Gene3D" id="3.40.50.1980">
    <property type="entry name" value="Nitrogenase molybdenum iron protein domain"/>
    <property type="match status" value="2"/>
</dbReference>
<dbReference type="Pfam" id="PF01497">
    <property type="entry name" value="Peripla_BP_2"/>
    <property type="match status" value="1"/>
</dbReference>
<evidence type="ECO:0000313" key="8">
    <source>
        <dbReference type="EMBL" id="MDI4646425.1"/>
    </source>
</evidence>
<evidence type="ECO:0000259" key="7">
    <source>
        <dbReference type="PROSITE" id="PS50983"/>
    </source>
</evidence>
<dbReference type="RefSeq" id="WP_282909279.1">
    <property type="nucleotide sequence ID" value="NZ_JAGRPV010000001.1"/>
</dbReference>